<name>A0A8J4PT85_9MYCE</name>
<evidence type="ECO:0000313" key="3">
    <source>
        <dbReference type="Proteomes" id="UP000695562"/>
    </source>
</evidence>
<protein>
    <submittedName>
        <fullName evidence="2">Uncharacterized protein</fullName>
    </submittedName>
</protein>
<sequence length="305" mass="33535">MKSLLSFSLILFLISLSNAQNWLYAIKPTPANVLSIYDLNVGDYLHTVTYNQSLANVYTVIWWDKVLDNSIDMVVSFDQSSLSIVAANSDNGGITETANVPLPNGITTNQLSSFSVNIWDQRNIYFLSQVNNQVTLNSLNVNFQKITTMPLFNQATSSFTGVVDVNGNYFVLSVVNNQYLGLLFDTSSQSVTGKVAIDSTYIPPQVFKLVSIGGSSYILELQGAYVLIQNIDVRSTQLTQVGSILVGKGVTNINSVLVQNSLFLVANTIEQTNVYTINTDDFSLTNNTALSYPIAQNSILFGYMY</sequence>
<evidence type="ECO:0000313" key="2">
    <source>
        <dbReference type="EMBL" id="KAF2074178.1"/>
    </source>
</evidence>
<gene>
    <name evidence="2" type="ORF">CYY_004522</name>
</gene>
<reference evidence="2" key="1">
    <citation type="submission" date="2020-01" db="EMBL/GenBank/DDBJ databases">
        <title>Development of genomics and gene disruption for Polysphondylium violaceum indicates a role for the polyketide synthase stlB in stalk morphogenesis.</title>
        <authorList>
            <person name="Narita B."/>
            <person name="Kawabe Y."/>
            <person name="Kin K."/>
            <person name="Saito T."/>
            <person name="Gibbs R."/>
            <person name="Kuspa A."/>
            <person name="Muzny D."/>
            <person name="Queller D."/>
            <person name="Richards S."/>
            <person name="Strassman J."/>
            <person name="Sucgang R."/>
            <person name="Worley K."/>
            <person name="Schaap P."/>
        </authorList>
    </citation>
    <scope>NUCLEOTIDE SEQUENCE</scope>
    <source>
        <strain evidence="2">QSvi11</strain>
    </source>
</reference>
<dbReference type="AlphaFoldDB" id="A0A8J4PT85"/>
<evidence type="ECO:0000256" key="1">
    <source>
        <dbReference type="SAM" id="SignalP"/>
    </source>
</evidence>
<accession>A0A8J4PT85</accession>
<feature type="chain" id="PRO_5035182981" evidence="1">
    <location>
        <begin position="20"/>
        <end position="305"/>
    </location>
</feature>
<comment type="caution">
    <text evidence="2">The sequence shown here is derived from an EMBL/GenBank/DDBJ whole genome shotgun (WGS) entry which is preliminary data.</text>
</comment>
<keyword evidence="3" id="KW-1185">Reference proteome</keyword>
<proteinExistence type="predicted"/>
<dbReference type="EMBL" id="AJWJ01000161">
    <property type="protein sequence ID" value="KAF2074178.1"/>
    <property type="molecule type" value="Genomic_DNA"/>
</dbReference>
<organism evidence="2 3">
    <name type="scientific">Polysphondylium violaceum</name>
    <dbReference type="NCBI Taxonomy" id="133409"/>
    <lineage>
        <taxon>Eukaryota</taxon>
        <taxon>Amoebozoa</taxon>
        <taxon>Evosea</taxon>
        <taxon>Eumycetozoa</taxon>
        <taxon>Dictyostelia</taxon>
        <taxon>Dictyosteliales</taxon>
        <taxon>Dictyosteliaceae</taxon>
        <taxon>Polysphondylium</taxon>
    </lineage>
</organism>
<feature type="signal peptide" evidence="1">
    <location>
        <begin position="1"/>
        <end position="19"/>
    </location>
</feature>
<keyword evidence="1" id="KW-0732">Signal</keyword>
<dbReference type="Proteomes" id="UP000695562">
    <property type="component" value="Unassembled WGS sequence"/>
</dbReference>